<dbReference type="GO" id="GO:0016020">
    <property type="term" value="C:membrane"/>
    <property type="evidence" value="ECO:0007669"/>
    <property type="project" value="InterPro"/>
</dbReference>
<proteinExistence type="predicted"/>
<keyword evidence="1" id="KW-1133">Transmembrane helix</keyword>
<comment type="caution">
    <text evidence="2">The sequence shown here is derived from an EMBL/GenBank/DDBJ whole genome shotgun (WGS) entry which is preliminary data.</text>
</comment>
<name>A0A2U2N5Y3_9GAMM</name>
<dbReference type="Pfam" id="PF03203">
    <property type="entry name" value="MerC"/>
    <property type="match status" value="1"/>
</dbReference>
<evidence type="ECO:0000313" key="2">
    <source>
        <dbReference type="EMBL" id="PWG64520.1"/>
    </source>
</evidence>
<keyword evidence="3" id="KW-1185">Reference proteome</keyword>
<accession>A0A2U2N5Y3</accession>
<feature type="transmembrane region" description="Helical" evidence="1">
    <location>
        <begin position="53"/>
        <end position="73"/>
    </location>
</feature>
<dbReference type="AlphaFoldDB" id="A0A2U2N5Y3"/>
<dbReference type="Proteomes" id="UP000245474">
    <property type="component" value="Unassembled WGS sequence"/>
</dbReference>
<organism evidence="2 3">
    <name type="scientific">Sediminicurvatus halobius</name>
    <dbReference type="NCBI Taxonomy" id="2182432"/>
    <lineage>
        <taxon>Bacteria</taxon>
        <taxon>Pseudomonadati</taxon>
        <taxon>Pseudomonadota</taxon>
        <taxon>Gammaproteobacteria</taxon>
        <taxon>Chromatiales</taxon>
        <taxon>Ectothiorhodospiraceae</taxon>
        <taxon>Sediminicurvatus</taxon>
    </lineage>
</organism>
<feature type="transmembrane region" description="Helical" evidence="1">
    <location>
        <begin position="21"/>
        <end position="47"/>
    </location>
</feature>
<dbReference type="GO" id="GO:0015097">
    <property type="term" value="F:mercury ion transmembrane transporter activity"/>
    <property type="evidence" value="ECO:0007669"/>
    <property type="project" value="InterPro"/>
</dbReference>
<protein>
    <submittedName>
        <fullName evidence="2">Mercuric resistance protein MerC</fullName>
    </submittedName>
</protein>
<dbReference type="OrthoDB" id="4764601at2"/>
<reference evidence="2 3" key="1">
    <citation type="submission" date="2018-05" db="EMBL/GenBank/DDBJ databases">
        <title>Spiribacter halobius sp. nov., a moderately halophilic bacterium isolated from marine solar saltern.</title>
        <authorList>
            <person name="Zheng W.-S."/>
            <person name="Lu D.-C."/>
            <person name="Du Z.-J."/>
        </authorList>
    </citation>
    <scope>NUCLEOTIDE SEQUENCE [LARGE SCALE GENOMIC DNA]</scope>
    <source>
        <strain evidence="2 3">E85</strain>
    </source>
</reference>
<dbReference type="InterPro" id="IPR004891">
    <property type="entry name" value="Mercury-R_MerC"/>
</dbReference>
<dbReference type="RefSeq" id="WP_109676555.1">
    <property type="nucleotide sequence ID" value="NZ_CP086615.1"/>
</dbReference>
<evidence type="ECO:0000256" key="1">
    <source>
        <dbReference type="SAM" id="Phobius"/>
    </source>
</evidence>
<sequence>MLNNILDAATRLGDKFGFGATLLAGAGCSVCFPALAGFGAAVGLGFLRPLEGALVSVVIPAIAVLLVVINVLGYFRHRQWHRSALGLVGPVLILIGAITMSELFFYAGLAAVFGVSIWDMLSSRHRKCAA</sequence>
<evidence type="ECO:0000313" key="3">
    <source>
        <dbReference type="Proteomes" id="UP000245474"/>
    </source>
</evidence>
<keyword evidence="1" id="KW-0472">Membrane</keyword>
<keyword evidence="1" id="KW-0812">Transmembrane</keyword>
<dbReference type="EMBL" id="QFFI01000005">
    <property type="protein sequence ID" value="PWG64520.1"/>
    <property type="molecule type" value="Genomic_DNA"/>
</dbReference>
<gene>
    <name evidence="2" type="ORF">DEM34_04110</name>
</gene>